<keyword evidence="3" id="KW-1185">Reference proteome</keyword>
<reference evidence="2 3" key="1">
    <citation type="submission" date="2017-05" db="EMBL/GenBank/DDBJ databases">
        <title>Draft genome sequence of Elsinoe australis.</title>
        <authorList>
            <person name="Cheng Q."/>
        </authorList>
    </citation>
    <scope>NUCLEOTIDE SEQUENCE [LARGE SCALE GENOMIC DNA]</scope>
    <source>
        <strain evidence="2 3">NL1</strain>
    </source>
</reference>
<protein>
    <submittedName>
        <fullName evidence="2">Uncharacterized protein</fullName>
    </submittedName>
</protein>
<evidence type="ECO:0000313" key="3">
    <source>
        <dbReference type="Proteomes" id="UP000243723"/>
    </source>
</evidence>
<dbReference type="OrthoDB" id="275715at2759"/>
<organism evidence="2 3">
    <name type="scientific">Elsinoe australis</name>
    <dbReference type="NCBI Taxonomy" id="40998"/>
    <lineage>
        <taxon>Eukaryota</taxon>
        <taxon>Fungi</taxon>
        <taxon>Dikarya</taxon>
        <taxon>Ascomycota</taxon>
        <taxon>Pezizomycotina</taxon>
        <taxon>Dothideomycetes</taxon>
        <taxon>Dothideomycetidae</taxon>
        <taxon>Myriangiales</taxon>
        <taxon>Elsinoaceae</taxon>
        <taxon>Elsinoe</taxon>
    </lineage>
</organism>
<feature type="region of interest" description="Disordered" evidence="1">
    <location>
        <begin position="1"/>
        <end position="59"/>
    </location>
</feature>
<evidence type="ECO:0000256" key="1">
    <source>
        <dbReference type="SAM" id="MobiDB-lite"/>
    </source>
</evidence>
<feature type="compositionally biased region" description="Low complexity" evidence="1">
    <location>
        <begin position="265"/>
        <end position="278"/>
    </location>
</feature>
<evidence type="ECO:0000313" key="2">
    <source>
        <dbReference type="EMBL" id="PSK46072.1"/>
    </source>
</evidence>
<feature type="region of interest" description="Disordered" evidence="1">
    <location>
        <begin position="214"/>
        <end position="641"/>
    </location>
</feature>
<feature type="compositionally biased region" description="Basic and acidic residues" evidence="1">
    <location>
        <begin position="609"/>
        <end position="641"/>
    </location>
</feature>
<feature type="compositionally biased region" description="Low complexity" evidence="1">
    <location>
        <begin position="512"/>
        <end position="553"/>
    </location>
</feature>
<feature type="compositionally biased region" description="Pro residues" evidence="1">
    <location>
        <begin position="365"/>
        <end position="376"/>
    </location>
</feature>
<dbReference type="Proteomes" id="UP000243723">
    <property type="component" value="Unassembled WGS sequence"/>
</dbReference>
<feature type="compositionally biased region" description="Acidic residues" evidence="1">
    <location>
        <begin position="292"/>
        <end position="321"/>
    </location>
</feature>
<feature type="compositionally biased region" description="Basic residues" evidence="1">
    <location>
        <begin position="226"/>
        <end position="247"/>
    </location>
</feature>
<accession>A0A2P7ZCX3</accession>
<dbReference type="AlphaFoldDB" id="A0A2P7ZCX3"/>
<dbReference type="EMBL" id="NHZQ01000236">
    <property type="protein sequence ID" value="PSK46072.1"/>
    <property type="molecule type" value="Genomic_DNA"/>
</dbReference>
<feature type="compositionally biased region" description="Basic and acidic residues" evidence="1">
    <location>
        <begin position="76"/>
        <end position="92"/>
    </location>
</feature>
<gene>
    <name evidence="2" type="ORF">B9Z65_5040</name>
</gene>
<feature type="region of interest" description="Disordered" evidence="1">
    <location>
        <begin position="76"/>
        <end position="105"/>
    </location>
</feature>
<dbReference type="STRING" id="40998.A0A2P7ZCX3"/>
<proteinExistence type="predicted"/>
<feature type="compositionally biased region" description="Low complexity" evidence="1">
    <location>
        <begin position="334"/>
        <end position="364"/>
    </location>
</feature>
<sequence length="641" mass="67701">MAPFRPSGRSNRSGRIQAENDPFEGLPVRQWRTADGTFGLPPPEAAPQDEDCVFPELPMPRDSHLLSAFTQKLLREARKPRFAQPKRERAEEEKTEEDDETKNREVQVGWTAKKWAQVPRHAEEPEHEYLAKRRKGLPSSYAEAPAFVPQIATRTAKVRKLDTAGNATIYEVIVPEGQAVEGEVKDEDVSMLDTPTLAPGTVIEGVGVANAEGQVVAHDLLQPTPQRRRKPPPPKRKGGPGRGKKKVMFQPAPASSNGTVPVEGTAATAAADGTNTSTPVPGGSEQGGAQGEGEEEDGEEGEDGDEGDEDGDDREDGELSGDETPATRAQSQDTPAPVAAASTSVPSEPPADISMPDAPDASDALPPPVVSEPEPVPATEAATLAPPPAPEGIAEPAPTPVSAVPAHLSIPEPPLRSASSSPDLPLAKQSHSRQNSASNIQAGSPAEHDIPGLGTLPSAAEETPDIPAPVPASLPVEEPEKTEEMATAAVANEPAQPSENPLEPPSAPQESAIDTEATTAPDPATTISETSQPIAIEAEPQAEAEPQPESQPQLEVPDPAPQMDVSIDRNPDSRLGSQSGTGPAASPLAPWENSLESLTPEELFLPQAARREGPQSDGPARRLLERVSERLRRDRERAGLR</sequence>
<feature type="compositionally biased region" description="Polar residues" evidence="1">
    <location>
        <begin position="432"/>
        <end position="442"/>
    </location>
</feature>
<name>A0A2P7ZCX3_9PEZI</name>
<comment type="caution">
    <text evidence="2">The sequence shown here is derived from an EMBL/GenBank/DDBJ whole genome shotgun (WGS) entry which is preliminary data.</text>
</comment>